<feature type="signal peptide" evidence="2">
    <location>
        <begin position="1"/>
        <end position="17"/>
    </location>
</feature>
<keyword evidence="2" id="KW-0732">Signal</keyword>
<evidence type="ECO:0000256" key="2">
    <source>
        <dbReference type="SAM" id="SignalP"/>
    </source>
</evidence>
<evidence type="ECO:0000313" key="3">
    <source>
        <dbReference type="EMBL" id="SBR98765.1"/>
    </source>
</evidence>
<proteinExistence type="predicted"/>
<reference evidence="3" key="1">
    <citation type="submission" date="2016-05" db="EMBL/GenBank/DDBJ databases">
        <authorList>
            <person name="Lavstsen T."/>
            <person name="Jespersen J.S."/>
        </authorList>
    </citation>
    <scope>NUCLEOTIDE SEQUENCE</scope>
    <source>
        <tissue evidence="3">Brain</tissue>
    </source>
</reference>
<accession>A0A1A8QY88</accession>
<feature type="chain" id="PRO_5015058655" evidence="2">
    <location>
        <begin position="18"/>
        <end position="103"/>
    </location>
</feature>
<feature type="region of interest" description="Disordered" evidence="1">
    <location>
        <begin position="81"/>
        <end position="103"/>
    </location>
</feature>
<dbReference type="EMBL" id="HAEF01003968">
    <property type="protein sequence ID" value="SBR41350.1"/>
    <property type="molecule type" value="Transcribed_RNA"/>
</dbReference>
<dbReference type="AlphaFoldDB" id="A0A1A8QY88"/>
<sequence length="103" mass="11389">MMMVVVMMVMMSPCVSPGPLPAPPEHTRHNKSITESFHQFLDLTNFTRPDRHPNQTDIGFVRLPTRQGCFLSTCLTANLGSDLQRGDEKAGSLTTDPFGNGKK</sequence>
<reference evidence="3" key="2">
    <citation type="submission" date="2016-06" db="EMBL/GenBank/DDBJ databases">
        <title>The genome of a short-lived fish provides insights into sex chromosome evolution and the genetic control of aging.</title>
        <authorList>
            <person name="Reichwald K."/>
            <person name="Felder M."/>
            <person name="Petzold A."/>
            <person name="Koch P."/>
            <person name="Groth M."/>
            <person name="Platzer M."/>
        </authorList>
    </citation>
    <scope>NUCLEOTIDE SEQUENCE</scope>
    <source>
        <tissue evidence="3">Brain</tissue>
    </source>
</reference>
<protein>
    <submittedName>
        <fullName evidence="3">Hypothetical LOC561161</fullName>
    </submittedName>
</protein>
<name>A0A1A8QY88_9TELE</name>
<organism evidence="3">
    <name type="scientific">Nothobranchius pienaari</name>
    <dbReference type="NCBI Taxonomy" id="704102"/>
    <lineage>
        <taxon>Eukaryota</taxon>
        <taxon>Metazoa</taxon>
        <taxon>Chordata</taxon>
        <taxon>Craniata</taxon>
        <taxon>Vertebrata</taxon>
        <taxon>Euteleostomi</taxon>
        <taxon>Actinopterygii</taxon>
        <taxon>Neopterygii</taxon>
        <taxon>Teleostei</taxon>
        <taxon>Neoteleostei</taxon>
        <taxon>Acanthomorphata</taxon>
        <taxon>Ovalentaria</taxon>
        <taxon>Atherinomorphae</taxon>
        <taxon>Cyprinodontiformes</taxon>
        <taxon>Nothobranchiidae</taxon>
        <taxon>Nothobranchius</taxon>
    </lineage>
</organism>
<evidence type="ECO:0000256" key="1">
    <source>
        <dbReference type="SAM" id="MobiDB-lite"/>
    </source>
</evidence>
<dbReference type="EMBL" id="HAEG01014886">
    <property type="protein sequence ID" value="SBR98765.1"/>
    <property type="molecule type" value="Transcribed_RNA"/>
</dbReference>
<gene>
    <name evidence="3" type="primary">LOC561161</name>
</gene>